<dbReference type="InterPro" id="IPR000873">
    <property type="entry name" value="AMP-dep_synth/lig_dom"/>
</dbReference>
<dbReference type="Pfam" id="PF00501">
    <property type="entry name" value="AMP-binding"/>
    <property type="match status" value="1"/>
</dbReference>
<gene>
    <name evidence="3" type="ORF">ENR64_20470</name>
</gene>
<name>A0A7C3KG01_9CYAN</name>
<dbReference type="EMBL" id="DSRU01000290">
    <property type="protein sequence ID" value="HFN00085.1"/>
    <property type="molecule type" value="Genomic_DNA"/>
</dbReference>
<organism evidence="3">
    <name type="scientific">Oscillatoriales cyanobacterium SpSt-418</name>
    <dbReference type="NCBI Taxonomy" id="2282169"/>
    <lineage>
        <taxon>Bacteria</taxon>
        <taxon>Bacillati</taxon>
        <taxon>Cyanobacteriota</taxon>
        <taxon>Cyanophyceae</taxon>
        <taxon>Oscillatoriophycideae</taxon>
        <taxon>Oscillatoriales</taxon>
    </lineage>
</organism>
<dbReference type="GO" id="GO:0070566">
    <property type="term" value="F:adenylyltransferase activity"/>
    <property type="evidence" value="ECO:0007669"/>
    <property type="project" value="TreeGrafter"/>
</dbReference>
<dbReference type="AlphaFoldDB" id="A0A7C3KG01"/>
<evidence type="ECO:0000256" key="1">
    <source>
        <dbReference type="ARBA" id="ARBA00006432"/>
    </source>
</evidence>
<feature type="domain" description="AMP-dependent synthetase/ligase" evidence="2">
    <location>
        <begin position="19"/>
        <end position="97"/>
    </location>
</feature>
<dbReference type="GO" id="GO:0005886">
    <property type="term" value="C:plasma membrane"/>
    <property type="evidence" value="ECO:0007669"/>
    <property type="project" value="TreeGrafter"/>
</dbReference>
<dbReference type="InterPro" id="IPR042099">
    <property type="entry name" value="ANL_N_sf"/>
</dbReference>
<dbReference type="SUPFAM" id="SSF56801">
    <property type="entry name" value="Acetyl-CoA synthetase-like"/>
    <property type="match status" value="1"/>
</dbReference>
<dbReference type="GO" id="GO:0006633">
    <property type="term" value="P:fatty acid biosynthetic process"/>
    <property type="evidence" value="ECO:0007669"/>
    <property type="project" value="TreeGrafter"/>
</dbReference>
<protein>
    <recommendedName>
        <fullName evidence="2">AMP-dependent synthetase/ligase domain-containing protein</fullName>
    </recommendedName>
</protein>
<comment type="caution">
    <text evidence="3">The sequence shown here is derived from an EMBL/GenBank/DDBJ whole genome shotgun (WGS) entry which is preliminary data.</text>
</comment>
<dbReference type="PANTHER" id="PTHR22754:SF32">
    <property type="entry name" value="DISCO-INTERACTING PROTEIN 2"/>
    <property type="match status" value="1"/>
</dbReference>
<reference evidence="3" key="1">
    <citation type="journal article" date="2020" name="mSystems">
        <title>Genome- and Community-Level Interaction Insights into Carbon Utilization and Element Cycling Functions of Hydrothermarchaeota in Hydrothermal Sediment.</title>
        <authorList>
            <person name="Zhou Z."/>
            <person name="Liu Y."/>
            <person name="Xu W."/>
            <person name="Pan J."/>
            <person name="Luo Z.H."/>
            <person name="Li M."/>
        </authorList>
    </citation>
    <scope>NUCLEOTIDE SEQUENCE [LARGE SCALE GENOMIC DNA]</scope>
    <source>
        <strain evidence="3">SpSt-418</strain>
    </source>
</reference>
<accession>A0A7C3KG01</accession>
<dbReference type="PANTHER" id="PTHR22754">
    <property type="entry name" value="DISCO-INTERACTING PROTEIN 2 DIP2 -RELATED"/>
    <property type="match status" value="1"/>
</dbReference>
<dbReference type="Gene3D" id="3.40.50.12780">
    <property type="entry name" value="N-terminal domain of ligase-like"/>
    <property type="match status" value="1"/>
</dbReference>
<sequence>MSDRSVSQTTHRTLIDLLQERTSQHPDKVAYTFLEDGERESSSFTYQQLDQKARAIAAYLQTQLSPGDRVLLVYPQGLEAIAALFGCLYAGVIAIPAPAPETSRLKRTLPRLEAIAGIGEG</sequence>
<evidence type="ECO:0000313" key="3">
    <source>
        <dbReference type="EMBL" id="HFN00085.1"/>
    </source>
</evidence>
<proteinExistence type="inferred from homology"/>
<comment type="similarity">
    <text evidence="1">Belongs to the ATP-dependent AMP-binding enzyme family.</text>
</comment>
<evidence type="ECO:0000259" key="2">
    <source>
        <dbReference type="Pfam" id="PF00501"/>
    </source>
</evidence>